<dbReference type="GO" id="GO:0006633">
    <property type="term" value="P:fatty acid biosynthetic process"/>
    <property type="evidence" value="ECO:0007669"/>
    <property type="project" value="UniProtKB-UniRule"/>
</dbReference>
<keyword evidence="1" id="KW-0460">Magnesium</keyword>
<keyword evidence="3" id="KW-1185">Reference proteome</keyword>
<dbReference type="KEGG" id="bwa:HLV38_06130"/>
<keyword evidence="1" id="KW-0443">Lipid metabolism</keyword>
<dbReference type="Proteomes" id="UP000503297">
    <property type="component" value="Chromosome"/>
</dbReference>
<sequence length="176" mass="18931">MEEPQATREEALAHAAAGLGGPNVGLGVDIVEVGRMKAILKRTPSFAERVFSPDERAYCDASSIPATHYALRFAAKEAVVKALGCGFSDGVGVRDIEVRRADNGRPFVALSGRAREIADEQGVREIPVSLSFTHTDAVACALAITSGSVRAAEKRVDPRERLAQRFRETRGILDEL</sequence>
<dbReference type="NCBIfam" id="TIGR00516">
    <property type="entry name" value="acpS"/>
    <property type="match status" value="1"/>
</dbReference>
<organism evidence="2 3">
    <name type="scientific">Berryella wangjianweii</name>
    <dbReference type="NCBI Taxonomy" id="2734634"/>
    <lineage>
        <taxon>Bacteria</taxon>
        <taxon>Bacillati</taxon>
        <taxon>Actinomycetota</taxon>
        <taxon>Coriobacteriia</taxon>
        <taxon>Eggerthellales</taxon>
        <taxon>Eggerthellaceae</taxon>
        <taxon>Berryella</taxon>
    </lineage>
</organism>
<dbReference type="HAMAP" id="MF_00101">
    <property type="entry name" value="AcpS"/>
    <property type="match status" value="1"/>
</dbReference>
<accession>A0A6M8J3H4</accession>
<proteinExistence type="inferred from homology"/>
<dbReference type="EC" id="2.7.8.7" evidence="1"/>
<dbReference type="Pfam" id="PF01648">
    <property type="entry name" value="ACPS"/>
    <property type="match status" value="1"/>
</dbReference>
<dbReference type="GO" id="GO:0000287">
    <property type="term" value="F:magnesium ion binding"/>
    <property type="evidence" value="ECO:0007669"/>
    <property type="project" value="UniProtKB-UniRule"/>
</dbReference>
<dbReference type="Gene3D" id="3.90.470.20">
    <property type="entry name" value="4'-phosphopantetheinyl transferase domain"/>
    <property type="match status" value="1"/>
</dbReference>
<keyword evidence="1" id="KW-0276">Fatty acid metabolism</keyword>
<dbReference type="InterPro" id="IPR008278">
    <property type="entry name" value="4-PPantetheinyl_Trfase_dom"/>
</dbReference>
<name>A0A6M8J3H4_9ACTN</name>
<protein>
    <recommendedName>
        <fullName evidence="1">Holo-[acyl-carrier-protein] synthase</fullName>
        <shortName evidence="1">Holo-ACP synthase</shortName>
        <ecNumber evidence="1">2.7.8.7</ecNumber>
    </recommendedName>
    <alternativeName>
        <fullName evidence="1">4'-phosphopantetheinyl transferase AcpS</fullName>
    </alternativeName>
</protein>
<reference evidence="3" key="1">
    <citation type="submission" date="2020-05" db="EMBL/GenBank/DDBJ databases">
        <title>Novel species in genus Nocardioides.</title>
        <authorList>
            <person name="Zhang G."/>
        </authorList>
    </citation>
    <scope>NUCLEOTIDE SEQUENCE [LARGE SCALE GENOMIC DNA]</scope>
    <source>
        <strain evidence="3">zg-1050</strain>
    </source>
</reference>
<keyword evidence="1" id="KW-0275">Fatty acid biosynthesis</keyword>
<evidence type="ECO:0000313" key="3">
    <source>
        <dbReference type="Proteomes" id="UP000503297"/>
    </source>
</evidence>
<keyword evidence="1" id="KW-0963">Cytoplasm</keyword>
<dbReference type="InterPro" id="IPR004568">
    <property type="entry name" value="Ppantetheine-prot_Trfase_dom"/>
</dbReference>
<comment type="subcellular location">
    <subcellularLocation>
        <location evidence="1">Cytoplasm</location>
    </subcellularLocation>
</comment>
<comment type="similarity">
    <text evidence="1">Belongs to the P-Pant transferase superfamily. AcpS family.</text>
</comment>
<evidence type="ECO:0000256" key="1">
    <source>
        <dbReference type="HAMAP-Rule" id="MF_00101"/>
    </source>
</evidence>
<dbReference type="AlphaFoldDB" id="A0A6M8J3H4"/>
<dbReference type="NCBIfam" id="TIGR00556">
    <property type="entry name" value="pantethn_trn"/>
    <property type="match status" value="1"/>
</dbReference>
<comment type="cofactor">
    <cofactor evidence="1">
        <name>Mg(2+)</name>
        <dbReference type="ChEBI" id="CHEBI:18420"/>
    </cofactor>
</comment>
<dbReference type="InterPro" id="IPR037143">
    <property type="entry name" value="4-PPantetheinyl_Trfase_dom_sf"/>
</dbReference>
<dbReference type="SUPFAM" id="SSF56214">
    <property type="entry name" value="4'-phosphopantetheinyl transferase"/>
    <property type="match status" value="1"/>
</dbReference>
<dbReference type="InterPro" id="IPR002582">
    <property type="entry name" value="ACPS"/>
</dbReference>
<gene>
    <name evidence="1 2" type="primary">acpS</name>
    <name evidence="2" type="ORF">HLV38_06130</name>
</gene>
<keyword evidence="1" id="KW-0444">Lipid biosynthesis</keyword>
<dbReference type="GO" id="GO:0005737">
    <property type="term" value="C:cytoplasm"/>
    <property type="evidence" value="ECO:0007669"/>
    <property type="project" value="UniProtKB-SubCell"/>
</dbReference>
<feature type="binding site" evidence="1">
    <location>
        <position position="29"/>
    </location>
    <ligand>
        <name>Mg(2+)</name>
        <dbReference type="ChEBI" id="CHEBI:18420"/>
    </ligand>
</feature>
<keyword evidence="1 2" id="KW-0808">Transferase</keyword>
<evidence type="ECO:0000313" key="2">
    <source>
        <dbReference type="EMBL" id="QKF08054.1"/>
    </source>
</evidence>
<dbReference type="EMBL" id="CP053716">
    <property type="protein sequence ID" value="QKF08054.1"/>
    <property type="molecule type" value="Genomic_DNA"/>
</dbReference>
<comment type="catalytic activity">
    <reaction evidence="1">
        <text>apo-[ACP] + CoA = holo-[ACP] + adenosine 3',5'-bisphosphate + H(+)</text>
        <dbReference type="Rhea" id="RHEA:12068"/>
        <dbReference type="Rhea" id="RHEA-COMP:9685"/>
        <dbReference type="Rhea" id="RHEA-COMP:9690"/>
        <dbReference type="ChEBI" id="CHEBI:15378"/>
        <dbReference type="ChEBI" id="CHEBI:29999"/>
        <dbReference type="ChEBI" id="CHEBI:57287"/>
        <dbReference type="ChEBI" id="CHEBI:58343"/>
        <dbReference type="ChEBI" id="CHEBI:64479"/>
        <dbReference type="EC" id="2.7.8.7"/>
    </reaction>
</comment>
<dbReference type="GO" id="GO:0008897">
    <property type="term" value="F:holo-[acyl-carrier-protein] synthase activity"/>
    <property type="evidence" value="ECO:0007669"/>
    <property type="project" value="UniProtKB-UniRule"/>
</dbReference>
<keyword evidence="1" id="KW-0479">Metal-binding</keyword>
<feature type="binding site" evidence="1">
    <location>
        <position position="77"/>
    </location>
    <ligand>
        <name>Mg(2+)</name>
        <dbReference type="ChEBI" id="CHEBI:18420"/>
    </ligand>
</feature>
<comment type="function">
    <text evidence="1">Transfers the 4'-phosphopantetheine moiety from coenzyme A to a Ser of acyl-carrier-protein.</text>
</comment>